<dbReference type="SUPFAM" id="SSF48613">
    <property type="entry name" value="Heme oxygenase-like"/>
    <property type="match status" value="1"/>
</dbReference>
<accession>A0A238K1J3</accession>
<dbReference type="Pfam" id="PF03070">
    <property type="entry name" value="TENA_THI-4"/>
    <property type="match status" value="1"/>
</dbReference>
<dbReference type="Gene3D" id="1.20.910.10">
    <property type="entry name" value="Heme oxygenase-like"/>
    <property type="match status" value="1"/>
</dbReference>
<evidence type="ECO:0000256" key="3">
    <source>
        <dbReference type="PIRSR" id="PIRSR003170-2"/>
    </source>
</evidence>
<dbReference type="GO" id="GO:0009228">
    <property type="term" value="P:thiamine biosynthetic process"/>
    <property type="evidence" value="ECO:0007669"/>
    <property type="project" value="UniProtKB-KW"/>
</dbReference>
<evidence type="ECO:0000256" key="1">
    <source>
        <dbReference type="PIRNR" id="PIRNR003170"/>
    </source>
</evidence>
<dbReference type="PIRSF" id="PIRSF003170">
    <property type="entry name" value="Pet18p"/>
    <property type="match status" value="1"/>
</dbReference>
<organism evidence="5 6">
    <name type="scientific">Octadecabacter ascidiaceicola</name>
    <dbReference type="NCBI Taxonomy" id="1655543"/>
    <lineage>
        <taxon>Bacteria</taxon>
        <taxon>Pseudomonadati</taxon>
        <taxon>Pseudomonadota</taxon>
        <taxon>Alphaproteobacteria</taxon>
        <taxon>Rhodobacterales</taxon>
        <taxon>Roseobacteraceae</taxon>
        <taxon>Octadecabacter</taxon>
    </lineage>
</organism>
<feature type="binding site" evidence="3">
    <location>
        <position position="82"/>
    </location>
    <ligand>
        <name>substrate</name>
    </ligand>
</feature>
<dbReference type="GO" id="GO:0009229">
    <property type="term" value="P:thiamine diphosphate biosynthetic process"/>
    <property type="evidence" value="ECO:0007669"/>
    <property type="project" value="UniProtKB-UniPathway"/>
</dbReference>
<name>A0A238K1J3_9RHOB</name>
<feature type="binding site" evidence="3">
    <location>
        <position position="44"/>
    </location>
    <ligand>
        <name>substrate</name>
    </ligand>
</feature>
<evidence type="ECO:0000256" key="2">
    <source>
        <dbReference type="PIRSR" id="PIRSR003170-1"/>
    </source>
</evidence>
<keyword evidence="1" id="KW-0784">Thiamine biosynthesis</keyword>
<dbReference type="InterPro" id="IPR050967">
    <property type="entry name" value="Thiamine_Salvage_TenA"/>
</dbReference>
<comment type="pathway">
    <text evidence="1">Cofactor biosynthesis; thiamine diphosphate biosynthesis.</text>
</comment>
<dbReference type="PANTHER" id="PTHR43198">
    <property type="entry name" value="BIFUNCTIONAL TH2 PROTEIN"/>
    <property type="match status" value="1"/>
</dbReference>
<dbReference type="PANTHER" id="PTHR43198:SF2">
    <property type="entry name" value="SI:CH1073-67J19.1-RELATED"/>
    <property type="match status" value="1"/>
</dbReference>
<keyword evidence="1 5" id="KW-0378">Hydrolase</keyword>
<feature type="domain" description="Thiaminase-2/PQQC" evidence="4">
    <location>
        <begin position="15"/>
        <end position="210"/>
    </location>
</feature>
<feature type="active site" description="Proton donor" evidence="2">
    <location>
        <position position="202"/>
    </location>
</feature>
<feature type="binding site" evidence="3">
    <location>
        <position position="132"/>
    </location>
    <ligand>
        <name>substrate</name>
    </ligand>
</feature>
<evidence type="ECO:0000313" key="5">
    <source>
        <dbReference type="EMBL" id="SMX36778.1"/>
    </source>
</evidence>
<reference evidence="6" key="1">
    <citation type="submission" date="2017-05" db="EMBL/GenBank/DDBJ databases">
        <authorList>
            <person name="Rodrigo-Torres L."/>
            <person name="Arahal R. D."/>
            <person name="Lucena T."/>
        </authorList>
    </citation>
    <scope>NUCLEOTIDE SEQUENCE [LARGE SCALE GENOMIC DNA]</scope>
    <source>
        <strain evidence="6">CECT 8868</strain>
    </source>
</reference>
<dbReference type="RefSeq" id="WP_093995577.1">
    <property type="nucleotide sequence ID" value="NZ_FXYD01000002.1"/>
</dbReference>
<protein>
    <recommendedName>
        <fullName evidence="1">Aminopyrimidine aminohydrolase</fullName>
        <ecNumber evidence="1">3.5.99.2</ecNumber>
    </recommendedName>
</protein>
<dbReference type="AlphaFoldDB" id="A0A238K1J3"/>
<comment type="catalytic activity">
    <reaction evidence="1">
        <text>thiamine + H2O = 5-(2-hydroxyethyl)-4-methylthiazole + 4-amino-5-hydroxymethyl-2-methylpyrimidine + H(+)</text>
        <dbReference type="Rhea" id="RHEA:17509"/>
        <dbReference type="ChEBI" id="CHEBI:15377"/>
        <dbReference type="ChEBI" id="CHEBI:15378"/>
        <dbReference type="ChEBI" id="CHEBI:16892"/>
        <dbReference type="ChEBI" id="CHEBI:17957"/>
        <dbReference type="ChEBI" id="CHEBI:18385"/>
        <dbReference type="EC" id="3.5.99.2"/>
    </reaction>
</comment>
<comment type="catalytic activity">
    <reaction evidence="1">
        <text>4-amino-5-aminomethyl-2-methylpyrimidine + H2O = 4-amino-5-hydroxymethyl-2-methylpyrimidine + NH4(+)</text>
        <dbReference type="Rhea" id="RHEA:31799"/>
        <dbReference type="ChEBI" id="CHEBI:15377"/>
        <dbReference type="ChEBI" id="CHEBI:16892"/>
        <dbReference type="ChEBI" id="CHEBI:28938"/>
        <dbReference type="ChEBI" id="CHEBI:63416"/>
        <dbReference type="EC" id="3.5.99.2"/>
    </reaction>
</comment>
<dbReference type="EMBL" id="FXYD01000002">
    <property type="protein sequence ID" value="SMX36778.1"/>
    <property type="molecule type" value="Genomic_DNA"/>
</dbReference>
<dbReference type="InterPro" id="IPR016084">
    <property type="entry name" value="Haem_Oase-like_multi-hlx"/>
</dbReference>
<keyword evidence="6" id="KW-1185">Reference proteome</keyword>
<dbReference type="CDD" id="cd19358">
    <property type="entry name" value="TenA_E_Spr0628-like"/>
    <property type="match status" value="1"/>
</dbReference>
<evidence type="ECO:0000313" key="6">
    <source>
        <dbReference type="Proteomes" id="UP000203464"/>
    </source>
</evidence>
<dbReference type="OrthoDB" id="3711545at2"/>
<dbReference type="Proteomes" id="UP000203464">
    <property type="component" value="Unassembled WGS sequence"/>
</dbReference>
<dbReference type="UniPathway" id="UPA00060"/>
<dbReference type="InterPro" id="IPR004305">
    <property type="entry name" value="Thiaminase-2/PQQC"/>
</dbReference>
<evidence type="ECO:0000259" key="4">
    <source>
        <dbReference type="Pfam" id="PF03070"/>
    </source>
</evidence>
<dbReference type="GO" id="GO:0050334">
    <property type="term" value="F:thiaminase activity"/>
    <property type="evidence" value="ECO:0007669"/>
    <property type="project" value="UniProtKB-UniRule"/>
</dbReference>
<comment type="similarity">
    <text evidence="1">Belongs to the TenA family.</text>
</comment>
<proteinExistence type="inferred from homology"/>
<sequence length="217" mass="24174">MSASQYLQSLAAEDWKVATHHAFTDALADGTLSQEKMAGYLQQDYLFVEGFVRLLGSAVVHAPTLADAVPAAQFLGLICGPENTYFLRSFEALEVTSTAKPAPETRALQELMDQARQSGRYEIMLSVLVVAEWIYLDWATPFDDRADDLPFWFGEWVTLHSGEGFTQVVAYLRGQLDIVWETLDDTARAEVSATFTQAVRLERAFFDASWAGFTVAK</sequence>
<dbReference type="EC" id="3.5.99.2" evidence="1"/>
<gene>
    <name evidence="5" type="primary">tenA_1</name>
    <name evidence="5" type="ORF">OCA8868_01097</name>
</gene>
<dbReference type="GO" id="GO:0005829">
    <property type="term" value="C:cytosol"/>
    <property type="evidence" value="ECO:0007669"/>
    <property type="project" value="TreeGrafter"/>
</dbReference>
<dbReference type="InterPro" id="IPR026285">
    <property type="entry name" value="TenA_E"/>
</dbReference>
<comment type="function">
    <text evidence="1">Catalyzes an amino-pyrimidine hydrolysis reaction at the C5' of the pyrimidine moiety of thiamine compounds, a reaction that is part of a thiamine salvage pathway. Thus, catalyzes the conversion of 4-amino-5-aminomethyl-2-methylpyrimidine to 4-amino-5-hydroxymethyl-2-methylpyrimidine (HMP).</text>
</comment>